<sequence>MFILDDVKFPFKIECRSNVLMSTREQFYHLQLPQNAIHIQIEGLDYENIANFAKYIACRLFPDTHKARNFVSRILNADQVLQVKSFARNPLLFKFFMYLCYCEKKSSFIGITKDNFAIKNICLNHTQSAMILSLPIHLYSESLQAESIICETDSECGCQKRLTEHCLDHAGVKMTIPTNCSVSGLHLKETQNVLRHTKELPFVEQMNFVHISWMSDIVHLLGSPTPLLRLLKLEDMRLQHSIICHLLCDIPSLKEVFLVRVDSRKDDDCKCSNPAALGKEMHIEMLQMDSCSQILVHIEKALNVKTILLKNVYARSDVVRIFGNPKCSSIEHLSLDNIRLTHTEIAQLLCDNETITTVSLKNLKTQHDFGCKNNDLEPHKKYSMKTVLYLEVQSSKGFMNLIHHASMLKKLHLEKWDSVKKILQLTIDCKLLNDLYVDVDQISHTEATTLFCGIPSLQQINISTKSCVVDSVCGCRQKPVRKQHRKQFTSLCVRDVSINMVACLYHIKDFSLLEQLTTDVDSLSRRDKSILFKSLRQSHTLRYLTFNGTQMDGNTLVEILYALPISQQTLTVELLSCKLTGASSLEVVVEAGPPNFKLKTFSVWHQRNQFVLDNVFSLLSGCQSSTQSVLDNVFSLVSACQSLAQSVLDNVFSLVSGCQSLAQSVLDNVFSLVSGCQSLAQSVLDNVFSLLSGCQSLAQSVLDNVFSLVSGCQSLAQSVLDNVFSLVSGCQSSTQSVLDNVFSLLSGFSFPYPSNVSEDVYFSRKADPFHKLHLKHVHCLLSDNKKRNVVMIRIPKEYDFVIQMTNESQRREFIQSLKQAVTDHEDVVDCHEAKEKHIYMQAFTQKKRNPLLERMVMYGLKNLENASQLATDVALRQTPSVAAQYADVDQLMQSSRQILHVPNQQQEEALKHALAQPLCVIQGCVGSGKSMMAAKLGYMFAQRNQALQARGRLQVLVCAPTEAGVDLVNDYNLLLFISFLSTFKHKHIKYSSYLNTLEKVSLLFTFAKLLHVSEQQLSACCAGLQPRCGEGPPSPPRVVSRSTSTFADQEISQIKNHYSSLSLYELIRGSNSPYCKRLKEYEGLFSLYPDDIADDQFEDYIQLVSRAESAVLAEAEIILCTCITSAQLKISSVTHVQQIIVDDTNTGTEPEVLVPLSIYGDVKQVTLIGDINQAGPTVVNDVARQLGLGRSIMRSYLSTAVYLNIQYRVHEGIVDFPSRFCYDNRLLCGSIAQRQPSVLNWPGGRNKPVAFCQLDGQEQNLPLNVVGAPEEQKCVQVAVSLVRTYNVAMTSVGIVCPSRAQCKVVEDKLAVTGCNIPCFTLHEIQEIIRGKKK</sequence>
<comment type="similarity">
    <text evidence="1">Belongs to the DNA2/NAM7 helicase family.</text>
</comment>
<evidence type="ECO:0000256" key="1">
    <source>
        <dbReference type="ARBA" id="ARBA00007913"/>
    </source>
</evidence>
<evidence type="ECO:0000313" key="8">
    <source>
        <dbReference type="EMBL" id="WAQ95178.1"/>
    </source>
</evidence>
<dbReference type="InterPro" id="IPR041679">
    <property type="entry name" value="DNA2/NAM7-like_C"/>
</dbReference>
<name>A0ABY7DCZ9_MYAAR</name>
<evidence type="ECO:0000259" key="7">
    <source>
        <dbReference type="Pfam" id="PF13087"/>
    </source>
</evidence>
<keyword evidence="9" id="KW-1185">Reference proteome</keyword>
<dbReference type="Gene3D" id="3.40.50.300">
    <property type="entry name" value="P-loop containing nucleotide triphosphate hydrolases"/>
    <property type="match status" value="2"/>
</dbReference>
<evidence type="ECO:0000256" key="5">
    <source>
        <dbReference type="ARBA" id="ARBA00022840"/>
    </source>
</evidence>
<evidence type="ECO:0000313" key="9">
    <source>
        <dbReference type="Proteomes" id="UP001164746"/>
    </source>
</evidence>
<feature type="domain" description="DNA2/NAM7 helicase-like C-terminal" evidence="7">
    <location>
        <begin position="1195"/>
        <end position="1310"/>
    </location>
</feature>
<feature type="domain" description="DNA2/NAM7 helicase helicase" evidence="6">
    <location>
        <begin position="1101"/>
        <end position="1179"/>
    </location>
</feature>
<proteinExistence type="inferred from homology"/>
<dbReference type="Pfam" id="PF13087">
    <property type="entry name" value="AAA_12"/>
    <property type="match status" value="1"/>
</dbReference>
<keyword evidence="3" id="KW-0378">Hydrolase</keyword>
<keyword evidence="4" id="KW-0347">Helicase</keyword>
<feature type="domain" description="DNA2/NAM7 helicase helicase" evidence="6">
    <location>
        <begin position="903"/>
        <end position="967"/>
    </location>
</feature>
<dbReference type="EMBL" id="CP111013">
    <property type="protein sequence ID" value="WAQ95178.1"/>
    <property type="molecule type" value="Genomic_DNA"/>
</dbReference>
<evidence type="ECO:0000256" key="3">
    <source>
        <dbReference type="ARBA" id="ARBA00022801"/>
    </source>
</evidence>
<dbReference type="InterPro" id="IPR041677">
    <property type="entry name" value="DNA2/NAM7_AAA_11"/>
</dbReference>
<dbReference type="Proteomes" id="UP001164746">
    <property type="component" value="Chromosome 2"/>
</dbReference>
<organism evidence="8 9">
    <name type="scientific">Mya arenaria</name>
    <name type="common">Soft-shell clam</name>
    <dbReference type="NCBI Taxonomy" id="6604"/>
    <lineage>
        <taxon>Eukaryota</taxon>
        <taxon>Metazoa</taxon>
        <taxon>Spiralia</taxon>
        <taxon>Lophotrochozoa</taxon>
        <taxon>Mollusca</taxon>
        <taxon>Bivalvia</taxon>
        <taxon>Autobranchia</taxon>
        <taxon>Heteroconchia</taxon>
        <taxon>Euheterodonta</taxon>
        <taxon>Imparidentia</taxon>
        <taxon>Neoheterodontei</taxon>
        <taxon>Myida</taxon>
        <taxon>Myoidea</taxon>
        <taxon>Myidae</taxon>
        <taxon>Mya</taxon>
    </lineage>
</organism>
<dbReference type="PANTHER" id="PTHR43788">
    <property type="entry name" value="DNA2/NAM7 HELICASE FAMILY MEMBER"/>
    <property type="match status" value="1"/>
</dbReference>
<dbReference type="InterPro" id="IPR050534">
    <property type="entry name" value="Coronavir_polyprotein_1ab"/>
</dbReference>
<evidence type="ECO:0000256" key="2">
    <source>
        <dbReference type="ARBA" id="ARBA00022741"/>
    </source>
</evidence>
<accession>A0ABY7DCZ9</accession>
<dbReference type="Pfam" id="PF13086">
    <property type="entry name" value="AAA_11"/>
    <property type="match status" value="2"/>
</dbReference>
<dbReference type="InterPro" id="IPR027417">
    <property type="entry name" value="P-loop_NTPase"/>
</dbReference>
<gene>
    <name evidence="8" type="ORF">MAR_027868</name>
</gene>
<reference evidence="8" key="1">
    <citation type="submission" date="2022-11" db="EMBL/GenBank/DDBJ databases">
        <title>Centuries of genome instability and evolution in soft-shell clam transmissible cancer (bioRxiv).</title>
        <authorList>
            <person name="Hart S.F.M."/>
            <person name="Yonemitsu M.A."/>
            <person name="Giersch R.M."/>
            <person name="Beal B.F."/>
            <person name="Arriagada G."/>
            <person name="Davis B.W."/>
            <person name="Ostrander E.A."/>
            <person name="Goff S.P."/>
            <person name="Metzger M.J."/>
        </authorList>
    </citation>
    <scope>NUCLEOTIDE SEQUENCE</scope>
    <source>
        <strain evidence="8">MELC-2E11</strain>
        <tissue evidence="8">Siphon/mantle</tissue>
    </source>
</reference>
<dbReference type="SUPFAM" id="SSF52047">
    <property type="entry name" value="RNI-like"/>
    <property type="match status" value="1"/>
</dbReference>
<dbReference type="PANTHER" id="PTHR43788:SF16">
    <property type="entry name" value="HELICASE WITH ZINC FINGER 2"/>
    <property type="match status" value="1"/>
</dbReference>
<protein>
    <submittedName>
        <fullName evidence="8">HELZ2-like protein</fullName>
    </submittedName>
</protein>
<dbReference type="SUPFAM" id="SSF52540">
    <property type="entry name" value="P-loop containing nucleoside triphosphate hydrolases"/>
    <property type="match status" value="1"/>
</dbReference>
<evidence type="ECO:0000259" key="6">
    <source>
        <dbReference type="Pfam" id="PF13086"/>
    </source>
</evidence>
<evidence type="ECO:0000256" key="4">
    <source>
        <dbReference type="ARBA" id="ARBA00022806"/>
    </source>
</evidence>
<keyword evidence="5" id="KW-0067">ATP-binding</keyword>
<keyword evidence="2" id="KW-0547">Nucleotide-binding</keyword>